<dbReference type="AlphaFoldDB" id="A0A3R9NJY4"/>
<comment type="caution">
    <text evidence="2">The sequence shown here is derived from an EMBL/GenBank/DDBJ whole genome shotgun (WGS) entry which is preliminary data.</text>
</comment>
<dbReference type="EMBL" id="RWIS01000001">
    <property type="protein sequence ID" value="RSK37503.1"/>
    <property type="molecule type" value="Genomic_DNA"/>
</dbReference>
<dbReference type="OrthoDB" id="7432683at2"/>
<reference evidence="2 3" key="1">
    <citation type="submission" date="2018-12" db="EMBL/GenBank/DDBJ databases">
        <authorList>
            <person name="Feng G."/>
            <person name="Zhu H."/>
        </authorList>
    </citation>
    <scope>NUCLEOTIDE SEQUENCE [LARGE SCALE GENOMIC DNA]</scope>
    <source>
        <strain evidence="2 3">9PBR-2</strain>
    </source>
</reference>
<proteinExistence type="predicted"/>
<gene>
    <name evidence="2" type="ORF">EI290_02305</name>
</gene>
<evidence type="ECO:0000313" key="2">
    <source>
        <dbReference type="EMBL" id="RSK37503.1"/>
    </source>
</evidence>
<evidence type="ECO:0000313" key="3">
    <source>
        <dbReference type="Proteomes" id="UP000280066"/>
    </source>
</evidence>
<dbReference type="Proteomes" id="UP000280066">
    <property type="component" value="Unassembled WGS sequence"/>
</dbReference>
<name>A0A3R9NJY4_9BACT</name>
<accession>A0A3R9NJY4</accession>
<keyword evidence="3" id="KW-1185">Reference proteome</keyword>
<keyword evidence="2" id="KW-0121">Carboxypeptidase</keyword>
<feature type="region of interest" description="Disordered" evidence="1">
    <location>
        <begin position="236"/>
        <end position="258"/>
    </location>
</feature>
<organism evidence="2 3">
    <name type="scientific">Hymenobacter metallilatus</name>
    <dbReference type="NCBI Taxonomy" id="2493666"/>
    <lineage>
        <taxon>Bacteria</taxon>
        <taxon>Pseudomonadati</taxon>
        <taxon>Bacteroidota</taxon>
        <taxon>Cytophagia</taxon>
        <taxon>Cytophagales</taxon>
        <taxon>Hymenobacteraceae</taxon>
        <taxon>Hymenobacter</taxon>
    </lineage>
</organism>
<dbReference type="Pfam" id="PF13715">
    <property type="entry name" value="CarbopepD_reg_2"/>
    <property type="match status" value="1"/>
</dbReference>
<evidence type="ECO:0000256" key="1">
    <source>
        <dbReference type="SAM" id="MobiDB-lite"/>
    </source>
</evidence>
<sequence>MPRHATILQITEPCHENWANMTPAAQGRHCGSCNKTVVDFTSLTDAEVVAWLARHSGPVCGRLWAGQLDRALMPAAVPAPRWRMWLAAGLAVLGGRQLLPDVAEAQTVQVVQRVAFNRINESPEPHTPLHSITIQGRVVDNNTGEGIPFASLGLQRTEVGCLTDEHGYFTCEVPAKRLNKFPTDTLIALALGFERYEIPLDFATIPTLIKLNVMMQAKPQSEAAIMTGMIVVRKSPNTPADTLSTGSPQADRKRQKKR</sequence>
<protein>
    <submittedName>
        <fullName evidence="2">Carboxypeptidase-like regulatory domain-containing protein</fullName>
    </submittedName>
</protein>
<dbReference type="GO" id="GO:0004180">
    <property type="term" value="F:carboxypeptidase activity"/>
    <property type="evidence" value="ECO:0007669"/>
    <property type="project" value="UniProtKB-KW"/>
</dbReference>
<dbReference type="SUPFAM" id="SSF49464">
    <property type="entry name" value="Carboxypeptidase regulatory domain-like"/>
    <property type="match status" value="1"/>
</dbReference>
<feature type="compositionally biased region" description="Polar residues" evidence="1">
    <location>
        <begin position="236"/>
        <end position="248"/>
    </location>
</feature>
<keyword evidence="2" id="KW-0378">Hydrolase</keyword>
<keyword evidence="2" id="KW-0645">Protease</keyword>
<dbReference type="InterPro" id="IPR008969">
    <property type="entry name" value="CarboxyPept-like_regulatory"/>
</dbReference>